<dbReference type="Gene3D" id="3.40.50.2300">
    <property type="match status" value="2"/>
</dbReference>
<reference evidence="4" key="4">
    <citation type="submission" date="2017-10" db="EMBL/GenBank/DDBJ databases">
        <authorList>
            <person name="Banno H."/>
            <person name="Chua N.-H."/>
        </authorList>
    </citation>
    <scope>NUCLEOTIDE SEQUENCE [LARGE SCALE GENOMIC DNA]</scope>
    <source>
        <strain evidence="4">Kuenenia_mbr1_ru-nijmegen</strain>
    </source>
</reference>
<dbReference type="KEGG" id="kst:KSMBR1_1863"/>
<dbReference type="EMBL" id="CT573072">
    <property type="protein sequence ID" value="CAJ72886.1"/>
    <property type="molecule type" value="Genomic_DNA"/>
</dbReference>
<protein>
    <submittedName>
        <fullName evidence="3">ABC transporter substrate binding protein</fullName>
    </submittedName>
</protein>
<evidence type="ECO:0000313" key="3">
    <source>
        <dbReference type="EMBL" id="QII09727.1"/>
    </source>
</evidence>
<keyword evidence="1" id="KW-0812">Transmembrane</keyword>
<evidence type="ECO:0000313" key="5">
    <source>
        <dbReference type="Proteomes" id="UP000221734"/>
    </source>
</evidence>
<dbReference type="AlphaFoldDB" id="Q1PXW7"/>
<organism evidence="2">
    <name type="scientific">Kuenenia stuttgartiensis</name>
    <dbReference type="NCBI Taxonomy" id="174633"/>
    <lineage>
        <taxon>Bacteria</taxon>
        <taxon>Pseudomonadati</taxon>
        <taxon>Planctomycetota</taxon>
        <taxon>Candidatus Brocadiia</taxon>
        <taxon>Candidatus Brocadiales</taxon>
        <taxon>Candidatus Brocadiaceae</taxon>
        <taxon>Candidatus Kuenenia</taxon>
    </lineage>
</organism>
<name>Q1PXW7_KUEST</name>
<evidence type="ECO:0000313" key="2">
    <source>
        <dbReference type="EMBL" id="CAJ72886.1"/>
    </source>
</evidence>
<dbReference type="EMBL" id="LT934425">
    <property type="protein sequence ID" value="SOH04362.1"/>
    <property type="molecule type" value="Genomic_DNA"/>
</dbReference>
<reference evidence="5" key="3">
    <citation type="submission" date="2017-10" db="EMBL/GenBank/DDBJ databases">
        <authorList>
            <person name="Frank J."/>
        </authorList>
    </citation>
    <scope>NUCLEOTIDE SEQUENCE [LARGE SCALE GENOMIC DNA]</scope>
</reference>
<reference evidence="2" key="2">
    <citation type="submission" date="2006-01" db="EMBL/GenBank/DDBJ databases">
        <authorList>
            <person name="Genoscope"/>
        </authorList>
    </citation>
    <scope>NUCLEOTIDE SEQUENCE</scope>
</reference>
<dbReference type="PANTHER" id="PTHR35271:SF1">
    <property type="entry name" value="ABC TRANSPORTER, SUBSTRATE-BINDING LIPOPROTEIN"/>
    <property type="match status" value="1"/>
</dbReference>
<dbReference type="InterPro" id="IPR007487">
    <property type="entry name" value="ABC_transpt-TYRBP-like"/>
</dbReference>
<evidence type="ECO:0000313" key="4">
    <source>
        <dbReference type="EMBL" id="SOH04362.1"/>
    </source>
</evidence>
<proteinExistence type="predicted"/>
<reference evidence="3 6" key="5">
    <citation type="submission" date="2020-02" db="EMBL/GenBank/DDBJ databases">
        <title>Newly sequenced genome of strain CSTR1 showed variability in Candidatus Kuenenia stuttgartiensis genomes.</title>
        <authorList>
            <person name="Ding C."/>
            <person name="Adrian L."/>
        </authorList>
    </citation>
    <scope>NUCLEOTIDE SEQUENCE [LARGE SCALE GENOMIC DNA]</scope>
    <source>
        <strain evidence="3 6">CSTR1</strain>
    </source>
</reference>
<keyword evidence="1" id="KW-0472">Membrane</keyword>
<gene>
    <name evidence="3" type="ORF">KsCSTR_03480</name>
    <name evidence="4" type="ORF">KSMBR1_1863</name>
    <name evidence="2" type="ORF">kustd2141</name>
</gene>
<dbReference type="Proteomes" id="UP000501926">
    <property type="component" value="Chromosome"/>
</dbReference>
<evidence type="ECO:0000313" key="6">
    <source>
        <dbReference type="Proteomes" id="UP000501926"/>
    </source>
</evidence>
<dbReference type="OrthoDB" id="9776955at2"/>
<dbReference type="RefSeq" id="WP_099325080.1">
    <property type="nucleotide sequence ID" value="NZ_CP049055.1"/>
</dbReference>
<reference evidence="2" key="1">
    <citation type="journal article" date="2006" name="Nature">
        <title>Deciphering the evolution and metabolism of an anammox bacterium from a community genome.</title>
        <authorList>
            <person name="Strous M."/>
            <person name="Pelletier E."/>
            <person name="Mangenot S."/>
            <person name="Rattei T."/>
            <person name="Lehner A."/>
            <person name="Taylor M.W."/>
            <person name="Horn M."/>
            <person name="Daims H."/>
            <person name="Bartol-Mavel D."/>
            <person name="Wincker P."/>
            <person name="Barbe V."/>
            <person name="Fonknechten N."/>
            <person name="Vallenet D."/>
            <person name="Segurens B."/>
            <person name="Schenowitz-Truong C."/>
            <person name="Medigue C."/>
            <person name="Collingro A."/>
            <person name="Snel B."/>
            <person name="Dutilh B.E."/>
            <person name="OpDenCamp H.J.M."/>
            <person name="vanDerDrift C."/>
            <person name="Cirpus I."/>
            <person name="vanDePas-Schoonen K.T."/>
            <person name="Harhangi H.R."/>
            <person name="vanNiftrik L."/>
            <person name="Schmid M."/>
            <person name="Keltjens J."/>
            <person name="vanDeVossenberg J."/>
            <person name="Kartal B."/>
            <person name="Meier H."/>
            <person name="Frishman D."/>
            <person name="Huynen M.A."/>
            <person name="Mewes H."/>
            <person name="Weissenbach J."/>
            <person name="Jetten M.S.M."/>
            <person name="Wagner M."/>
            <person name="LePaslier D."/>
        </authorList>
    </citation>
    <scope>NUCLEOTIDE SEQUENCE</scope>
</reference>
<keyword evidence="5" id="KW-1185">Reference proteome</keyword>
<evidence type="ECO:0000256" key="1">
    <source>
        <dbReference type="SAM" id="Phobius"/>
    </source>
</evidence>
<dbReference type="PANTHER" id="PTHR35271">
    <property type="entry name" value="ABC TRANSPORTER, SUBSTRATE-BINDING LIPOPROTEIN-RELATED"/>
    <property type="match status" value="1"/>
</dbReference>
<keyword evidence="1" id="KW-1133">Transmembrane helix</keyword>
<sequence length="341" mass="37637">MGMHTQGQELVHAASHLSIAFIGNISKQIAPVFVFFLALFAAVMLGAIPNANGSGYRAVIVKSLDIPAYNDVAKGFKKQCRHYGISLMATYDLKGDIEEGKRDIQIIQELKPEPDIIITIGVLATTLARKHISNIPLLFCAVINHELLDLSGENIYGISSSVPFEEQFAVVNKMFQSQKTIGIIYDPAKTEKIVSELTSLDGRHGYKFITRKVTSGNAIKPALDDFRKKIDVLWVVPDDTVISKESIGIFQDAVTENRLPIFCTSSALVRTGALVSISPDYYSMGEQAAKMAQELLHDPSQNSPRCMKPEKLTITINARTAEMLKIDISQFFSLPDVVIYK</sequence>
<dbReference type="EMBL" id="CP049055">
    <property type="protein sequence ID" value="QII09727.1"/>
    <property type="molecule type" value="Genomic_DNA"/>
</dbReference>
<feature type="transmembrane region" description="Helical" evidence="1">
    <location>
        <begin position="29"/>
        <end position="48"/>
    </location>
</feature>
<dbReference type="Proteomes" id="UP000221734">
    <property type="component" value="Chromosome Kuenenia_stuttgartiensis_MBR1"/>
</dbReference>
<accession>Q1PXW7</accession>
<dbReference type="Pfam" id="PF04392">
    <property type="entry name" value="ABC_sub_bind"/>
    <property type="match status" value="1"/>
</dbReference>